<reference evidence="4" key="1">
    <citation type="submission" date="2022-05" db="EMBL/GenBank/DDBJ databases">
        <authorList>
            <person name="Park J.-S."/>
        </authorList>
    </citation>
    <scope>NUCLEOTIDE SEQUENCE</scope>
    <source>
        <strain evidence="4">2012CJ41-6</strain>
    </source>
</reference>
<dbReference type="Proteomes" id="UP001203880">
    <property type="component" value="Unassembled WGS sequence"/>
</dbReference>
<dbReference type="Gene3D" id="3.40.50.300">
    <property type="entry name" value="P-loop containing nucleotide triphosphate hydrolases"/>
    <property type="match status" value="1"/>
</dbReference>
<accession>A0ABT0Q2A9</accession>
<dbReference type="Pfam" id="PF00005">
    <property type="entry name" value="ABC_tran"/>
    <property type="match status" value="1"/>
</dbReference>
<dbReference type="InterPro" id="IPR015854">
    <property type="entry name" value="ABC_transpr_LolD-like"/>
</dbReference>
<feature type="domain" description="ABC transporter" evidence="3">
    <location>
        <begin position="9"/>
        <end position="238"/>
    </location>
</feature>
<sequence>MTAQGGLTVRNGAIEVADVDRVFRVEIDALDLPPGGVIALSGASGSGKTLVLEVLGLLRPPARGTLYAAAGNDLAALWSRGVAGDDLAHMRATLFGFVPQTGGLLPFLDVADNISLPQRICDRPDAAWCSELMERLGLTDLRKLWPDALSIGQRQRVAIARALAHRPAFVIADEPTAALDAQSADQVMALLLEVARDTGAGLLLSSHDTDRVTRFGIEMRRLAPFGDKPFTTRLEAAPC</sequence>
<keyword evidence="2 4" id="KW-0067">ATP-binding</keyword>
<dbReference type="InterPro" id="IPR027417">
    <property type="entry name" value="P-loop_NTPase"/>
</dbReference>
<dbReference type="EMBL" id="JAMFMB010000011">
    <property type="protein sequence ID" value="MCL6283938.1"/>
    <property type="molecule type" value="Genomic_DNA"/>
</dbReference>
<dbReference type="SMART" id="SM00382">
    <property type="entry name" value="AAA"/>
    <property type="match status" value="1"/>
</dbReference>
<protein>
    <submittedName>
        <fullName evidence="4">ATP-binding cassette domain-containing protein</fullName>
    </submittedName>
</protein>
<dbReference type="PROSITE" id="PS50893">
    <property type="entry name" value="ABC_TRANSPORTER_2"/>
    <property type="match status" value="1"/>
</dbReference>
<comment type="caution">
    <text evidence="4">The sequence shown here is derived from an EMBL/GenBank/DDBJ whole genome shotgun (WGS) entry which is preliminary data.</text>
</comment>
<dbReference type="InterPro" id="IPR003439">
    <property type="entry name" value="ABC_transporter-like_ATP-bd"/>
</dbReference>
<evidence type="ECO:0000256" key="2">
    <source>
        <dbReference type="ARBA" id="ARBA00022840"/>
    </source>
</evidence>
<dbReference type="InterPro" id="IPR003593">
    <property type="entry name" value="AAA+_ATPase"/>
</dbReference>
<dbReference type="GO" id="GO:0005524">
    <property type="term" value="F:ATP binding"/>
    <property type="evidence" value="ECO:0007669"/>
    <property type="project" value="UniProtKB-KW"/>
</dbReference>
<evidence type="ECO:0000313" key="5">
    <source>
        <dbReference type="Proteomes" id="UP001203880"/>
    </source>
</evidence>
<dbReference type="SUPFAM" id="SSF52540">
    <property type="entry name" value="P-loop containing nucleoside triphosphate hydrolases"/>
    <property type="match status" value="1"/>
</dbReference>
<organism evidence="4 5">
    <name type="scientific">Ruegeria spongiae</name>
    <dbReference type="NCBI Taxonomy" id="2942209"/>
    <lineage>
        <taxon>Bacteria</taxon>
        <taxon>Pseudomonadati</taxon>
        <taxon>Pseudomonadota</taxon>
        <taxon>Alphaproteobacteria</taxon>
        <taxon>Rhodobacterales</taxon>
        <taxon>Roseobacteraceae</taxon>
        <taxon>Ruegeria</taxon>
    </lineage>
</organism>
<evidence type="ECO:0000259" key="3">
    <source>
        <dbReference type="PROSITE" id="PS50893"/>
    </source>
</evidence>
<proteinExistence type="predicted"/>
<keyword evidence="5" id="KW-1185">Reference proteome</keyword>
<keyword evidence="1" id="KW-0547">Nucleotide-binding</keyword>
<dbReference type="PANTHER" id="PTHR24220">
    <property type="entry name" value="IMPORT ATP-BINDING PROTEIN"/>
    <property type="match status" value="1"/>
</dbReference>
<dbReference type="RefSeq" id="WP_249709872.1">
    <property type="nucleotide sequence ID" value="NZ_JAMFMB010000011.1"/>
</dbReference>
<name>A0ABT0Q2A9_9RHOB</name>
<evidence type="ECO:0000313" key="4">
    <source>
        <dbReference type="EMBL" id="MCL6283938.1"/>
    </source>
</evidence>
<dbReference type="PANTHER" id="PTHR24220:SF659">
    <property type="entry name" value="TRANSPORTER, PUTATIVE-RELATED"/>
    <property type="match status" value="1"/>
</dbReference>
<gene>
    <name evidence="4" type="ORF">M3P21_10390</name>
</gene>
<evidence type="ECO:0000256" key="1">
    <source>
        <dbReference type="ARBA" id="ARBA00022741"/>
    </source>
</evidence>